<sequence>MEDLLPYYERELAFLRQHSREFAERYPKLAAQLLLSGEGCDDPHVERMIQSFALLTARVSKKLEDSYPQFTEALLNVLYPHYLRPFPSCSIAHFEHAAGDLSSIATVKRGTELLSRPIKGAACKFRTAWDVELAAVTIGEFLFDPIASAPSEVRLPVGCNAILSFALSLRGANTEAGFRKVDKLRLYIDAEPSVASALRDALFLRTLKVYAVGADQRWRIARAGLIGEVGFADDESLIEMPDTAHGAYRYLTEYFCFPEKFNFFDIRMADIPSGLLAEGKITLHIALGDLRADSDASRLLQTLSAQNLRLGCVPVVNLFAQRGDPIRISNRQTAYPVVADGRRAYAYDVYSIDSVRRVRQTPQGESITEFRAFFSLRHGETPERNGYYWYAQRDHMVAETSPGYETSLSIVDADFDPVQPKTDVLSLQLTCTNRDLPTLMSVGLPSGDLFLEGGSSVRAIKLLRKPSQPCRFDHRRDGQWRIISHLSLNHLSLSANGLAAFQEMLALYDLPRTAASRRQIEGVLGIEQRDQTVWMAGKPFACFIRGQEVRLTIDESSFVGSGLDVFARCIDRFLSLYVSLNSFIQLVVISKRTGEELIRCVPRNGDSILV</sequence>
<comment type="caution">
    <text evidence="1">The sequence shown here is derived from an EMBL/GenBank/DDBJ whole genome shotgun (WGS) entry which is preliminary data.</text>
</comment>
<evidence type="ECO:0000313" key="1">
    <source>
        <dbReference type="EMBL" id="KXB31822.1"/>
    </source>
</evidence>
<organism evidence="1 2">
    <name type="scientific">Dechloromonas denitrificans</name>
    <dbReference type="NCBI Taxonomy" id="281362"/>
    <lineage>
        <taxon>Bacteria</taxon>
        <taxon>Pseudomonadati</taxon>
        <taxon>Pseudomonadota</taxon>
        <taxon>Betaproteobacteria</taxon>
        <taxon>Rhodocyclales</taxon>
        <taxon>Azonexaceae</taxon>
        <taxon>Dechloromonas</taxon>
    </lineage>
</organism>
<dbReference type="STRING" id="281362.AT959_05615"/>
<dbReference type="NCBIfam" id="TIGR03359">
    <property type="entry name" value="VI_chp_6"/>
    <property type="match status" value="1"/>
</dbReference>
<keyword evidence="2" id="KW-1185">Reference proteome</keyword>
<dbReference type="RefSeq" id="WP_066881471.1">
    <property type="nucleotide sequence ID" value="NZ_LODL01000010.1"/>
</dbReference>
<dbReference type="InterPro" id="IPR010272">
    <property type="entry name" value="T6SS_TssF"/>
</dbReference>
<evidence type="ECO:0000313" key="2">
    <source>
        <dbReference type="Proteomes" id="UP000070186"/>
    </source>
</evidence>
<dbReference type="AlphaFoldDB" id="A0A133XLJ5"/>
<proteinExistence type="predicted"/>
<dbReference type="PANTHER" id="PTHR35370:SF1">
    <property type="entry name" value="TYPE VI SECRETION SYSTEM COMPONENT TSSF1"/>
    <property type="match status" value="1"/>
</dbReference>
<name>A0A133XLJ5_9RHOO</name>
<dbReference type="PANTHER" id="PTHR35370">
    <property type="entry name" value="CYTOPLASMIC PROTEIN-RELATED-RELATED"/>
    <property type="match status" value="1"/>
</dbReference>
<reference evidence="1 2" key="1">
    <citation type="submission" date="2015-12" db="EMBL/GenBank/DDBJ databases">
        <title>Nitrous oxide reduction kinetics distinguish bacteria harboring typical versus atypical NosZ.</title>
        <authorList>
            <person name="Yoon S."/>
            <person name="Nissen S."/>
            <person name="Park D."/>
            <person name="Sanford R.A."/>
            <person name="Loeffler F.E."/>
        </authorList>
    </citation>
    <scope>NUCLEOTIDE SEQUENCE [LARGE SCALE GENOMIC DNA]</scope>
    <source>
        <strain evidence="1 2">ATCC BAA-841</strain>
    </source>
</reference>
<gene>
    <name evidence="1" type="ORF">AT959_05615</name>
</gene>
<dbReference type="PIRSF" id="PIRSF028304">
    <property type="entry name" value="UCP028304"/>
    <property type="match status" value="1"/>
</dbReference>
<dbReference type="Proteomes" id="UP000070186">
    <property type="component" value="Unassembled WGS sequence"/>
</dbReference>
<protein>
    <submittedName>
        <fullName evidence="1">Type VI secretion protein</fullName>
    </submittedName>
</protein>
<dbReference type="Pfam" id="PF05947">
    <property type="entry name" value="T6SS_TssF"/>
    <property type="match status" value="1"/>
</dbReference>
<dbReference type="EMBL" id="LODL01000010">
    <property type="protein sequence ID" value="KXB31822.1"/>
    <property type="molecule type" value="Genomic_DNA"/>
</dbReference>
<accession>A0A133XLJ5</accession>